<dbReference type="Proteomes" id="UP000708208">
    <property type="component" value="Unassembled WGS sequence"/>
</dbReference>
<dbReference type="OrthoDB" id="8059989at2759"/>
<dbReference type="EMBL" id="CAJVCH010549708">
    <property type="protein sequence ID" value="CAG7829000.1"/>
    <property type="molecule type" value="Genomic_DNA"/>
</dbReference>
<reference evidence="1" key="1">
    <citation type="submission" date="2021-06" db="EMBL/GenBank/DDBJ databases">
        <authorList>
            <person name="Hodson N. C."/>
            <person name="Mongue J. A."/>
            <person name="Jaron S. K."/>
        </authorList>
    </citation>
    <scope>NUCLEOTIDE SEQUENCE</scope>
</reference>
<comment type="caution">
    <text evidence="1">The sequence shown here is derived from an EMBL/GenBank/DDBJ whole genome shotgun (WGS) entry which is preliminary data.</text>
</comment>
<protein>
    <submittedName>
        <fullName evidence="1">Uncharacterized protein</fullName>
    </submittedName>
</protein>
<keyword evidence="2" id="KW-1185">Reference proteome</keyword>
<organism evidence="1 2">
    <name type="scientific">Allacma fusca</name>
    <dbReference type="NCBI Taxonomy" id="39272"/>
    <lineage>
        <taxon>Eukaryota</taxon>
        <taxon>Metazoa</taxon>
        <taxon>Ecdysozoa</taxon>
        <taxon>Arthropoda</taxon>
        <taxon>Hexapoda</taxon>
        <taxon>Collembola</taxon>
        <taxon>Symphypleona</taxon>
        <taxon>Sminthuridae</taxon>
        <taxon>Allacma</taxon>
    </lineage>
</organism>
<accession>A0A8J2L591</accession>
<gene>
    <name evidence="1" type="ORF">AFUS01_LOCUS38888</name>
</gene>
<evidence type="ECO:0000313" key="1">
    <source>
        <dbReference type="EMBL" id="CAG7829000.1"/>
    </source>
</evidence>
<proteinExistence type="predicted"/>
<name>A0A8J2L591_9HEXA</name>
<evidence type="ECO:0000313" key="2">
    <source>
        <dbReference type="Proteomes" id="UP000708208"/>
    </source>
</evidence>
<sequence>MGNKLSCNCGPLSRKPYRYEDTPWSAGSSSRSFSKRDGHLLRLWAEVFHVSSAGGGTVKWQQVSEDLVPVNITCIQIHSAPTKALEVFTAT</sequence>
<dbReference type="AlphaFoldDB" id="A0A8J2L591"/>
<feature type="non-terminal residue" evidence="1">
    <location>
        <position position="91"/>
    </location>
</feature>
<feature type="non-terminal residue" evidence="1">
    <location>
        <position position="1"/>
    </location>
</feature>